<dbReference type="PANTHER" id="PTHR30193">
    <property type="entry name" value="ABC TRANSPORTER PERMEASE PROTEIN"/>
    <property type="match status" value="1"/>
</dbReference>
<dbReference type="InterPro" id="IPR051393">
    <property type="entry name" value="ABC_transporter_permease"/>
</dbReference>
<protein>
    <submittedName>
        <fullName evidence="9">Carbohydrate ABC transporter membrane protein 1 (CUT1 family)</fullName>
    </submittedName>
</protein>
<sequence>MSNHMSKATPLGVLDQRILRKRNKRIRRQPTLAWYLFLLPTLLGIAVFMIYPLAESLRLSFTKGTDERFVGLENYVSVLESGTFWYSVYNTLYITVFQLLIAIPIGFIIACLINNLRRGSNFFKVLFYLPNVTSIVAAATVFLALLHPDGPLNYVVQLLGFEKVVWLSQPLSAKWGAIILSVWHWLGFVIIINLANLQAISSDYYEAASIDGASGFKQWLYITLPNMVGSLTVLFIIGWIGGLQRFSDAYMLGGLQGSPARSLHTVVGFIFERGFGGHEYGLASAASYILFLFILVFTYINTKVTKMKI</sequence>
<evidence type="ECO:0000256" key="6">
    <source>
        <dbReference type="ARBA" id="ARBA00023136"/>
    </source>
</evidence>
<keyword evidence="6 7" id="KW-0472">Membrane</keyword>
<evidence type="ECO:0000313" key="9">
    <source>
        <dbReference type="EMBL" id="RCX23675.1"/>
    </source>
</evidence>
<dbReference type="PROSITE" id="PS50928">
    <property type="entry name" value="ABC_TM1"/>
    <property type="match status" value="1"/>
</dbReference>
<evidence type="ECO:0000256" key="4">
    <source>
        <dbReference type="ARBA" id="ARBA00022692"/>
    </source>
</evidence>
<dbReference type="CDD" id="cd06261">
    <property type="entry name" value="TM_PBP2"/>
    <property type="match status" value="1"/>
</dbReference>
<comment type="subcellular location">
    <subcellularLocation>
        <location evidence="1 7">Cell membrane</location>
        <topology evidence="1 7">Multi-pass membrane protein</topology>
    </subcellularLocation>
</comment>
<comment type="caution">
    <text evidence="9">The sequence shown here is derived from an EMBL/GenBank/DDBJ whole genome shotgun (WGS) entry which is preliminary data.</text>
</comment>
<evidence type="ECO:0000256" key="7">
    <source>
        <dbReference type="RuleBase" id="RU363032"/>
    </source>
</evidence>
<evidence type="ECO:0000256" key="5">
    <source>
        <dbReference type="ARBA" id="ARBA00022989"/>
    </source>
</evidence>
<dbReference type="Proteomes" id="UP000253090">
    <property type="component" value="Unassembled WGS sequence"/>
</dbReference>
<feature type="transmembrane region" description="Helical" evidence="7">
    <location>
        <begin position="280"/>
        <end position="300"/>
    </location>
</feature>
<dbReference type="Pfam" id="PF00528">
    <property type="entry name" value="BPD_transp_1"/>
    <property type="match status" value="1"/>
</dbReference>
<reference evidence="9 10" key="1">
    <citation type="submission" date="2018-07" db="EMBL/GenBank/DDBJ databases">
        <title>Genomic Encyclopedia of Type Strains, Phase III (KMG-III): the genomes of soil and plant-associated and newly described type strains.</title>
        <authorList>
            <person name="Whitman W."/>
        </authorList>
    </citation>
    <scope>NUCLEOTIDE SEQUENCE [LARGE SCALE GENOMIC DNA]</scope>
    <source>
        <strain evidence="9 10">CECT 8333</strain>
    </source>
</reference>
<feature type="transmembrane region" description="Helical" evidence="7">
    <location>
        <begin position="125"/>
        <end position="146"/>
    </location>
</feature>
<feature type="transmembrane region" description="Helical" evidence="7">
    <location>
        <begin position="92"/>
        <end position="113"/>
    </location>
</feature>
<dbReference type="PANTHER" id="PTHR30193:SF37">
    <property type="entry name" value="INNER MEMBRANE ABC TRANSPORTER PERMEASE PROTEIN YCJO"/>
    <property type="match status" value="1"/>
</dbReference>
<dbReference type="RefSeq" id="WP_245954515.1">
    <property type="nucleotide sequence ID" value="NZ_QPJW01000001.1"/>
</dbReference>
<evidence type="ECO:0000256" key="3">
    <source>
        <dbReference type="ARBA" id="ARBA00022475"/>
    </source>
</evidence>
<organism evidence="9 10">
    <name type="scientific">Fontibacillus phaseoli</name>
    <dbReference type="NCBI Taxonomy" id="1416533"/>
    <lineage>
        <taxon>Bacteria</taxon>
        <taxon>Bacillati</taxon>
        <taxon>Bacillota</taxon>
        <taxon>Bacilli</taxon>
        <taxon>Bacillales</taxon>
        <taxon>Paenibacillaceae</taxon>
        <taxon>Fontibacillus</taxon>
    </lineage>
</organism>
<feature type="transmembrane region" description="Helical" evidence="7">
    <location>
        <begin position="32"/>
        <end position="54"/>
    </location>
</feature>
<evidence type="ECO:0000256" key="1">
    <source>
        <dbReference type="ARBA" id="ARBA00004651"/>
    </source>
</evidence>
<feature type="transmembrane region" description="Helical" evidence="7">
    <location>
        <begin position="218"/>
        <end position="241"/>
    </location>
</feature>
<dbReference type="GO" id="GO:0005886">
    <property type="term" value="C:plasma membrane"/>
    <property type="evidence" value="ECO:0007669"/>
    <property type="project" value="UniProtKB-SubCell"/>
</dbReference>
<evidence type="ECO:0000256" key="2">
    <source>
        <dbReference type="ARBA" id="ARBA00022448"/>
    </source>
</evidence>
<dbReference type="InterPro" id="IPR035906">
    <property type="entry name" value="MetI-like_sf"/>
</dbReference>
<feature type="transmembrane region" description="Helical" evidence="7">
    <location>
        <begin position="175"/>
        <end position="197"/>
    </location>
</feature>
<feature type="domain" description="ABC transmembrane type-1" evidence="8">
    <location>
        <begin position="88"/>
        <end position="301"/>
    </location>
</feature>
<name>A0A369BRJ3_9BACL</name>
<keyword evidence="5 7" id="KW-1133">Transmembrane helix</keyword>
<gene>
    <name evidence="9" type="ORF">DFP94_1011277</name>
</gene>
<proteinExistence type="inferred from homology"/>
<dbReference type="GO" id="GO:0055085">
    <property type="term" value="P:transmembrane transport"/>
    <property type="evidence" value="ECO:0007669"/>
    <property type="project" value="InterPro"/>
</dbReference>
<evidence type="ECO:0000259" key="8">
    <source>
        <dbReference type="PROSITE" id="PS50928"/>
    </source>
</evidence>
<comment type="similarity">
    <text evidence="7">Belongs to the binding-protein-dependent transport system permease family.</text>
</comment>
<keyword evidence="10" id="KW-1185">Reference proteome</keyword>
<keyword evidence="2 7" id="KW-0813">Transport</keyword>
<dbReference type="SUPFAM" id="SSF161098">
    <property type="entry name" value="MetI-like"/>
    <property type="match status" value="1"/>
</dbReference>
<evidence type="ECO:0000313" key="10">
    <source>
        <dbReference type="Proteomes" id="UP000253090"/>
    </source>
</evidence>
<keyword evidence="3" id="KW-1003">Cell membrane</keyword>
<dbReference type="Gene3D" id="1.10.3720.10">
    <property type="entry name" value="MetI-like"/>
    <property type="match status" value="1"/>
</dbReference>
<accession>A0A369BRJ3</accession>
<dbReference type="AlphaFoldDB" id="A0A369BRJ3"/>
<keyword evidence="4 7" id="KW-0812">Transmembrane</keyword>
<dbReference type="SUPFAM" id="SSF160964">
    <property type="entry name" value="MalF N-terminal region-like"/>
    <property type="match status" value="1"/>
</dbReference>
<dbReference type="InterPro" id="IPR000515">
    <property type="entry name" value="MetI-like"/>
</dbReference>
<dbReference type="EMBL" id="QPJW01000001">
    <property type="protein sequence ID" value="RCX23675.1"/>
    <property type="molecule type" value="Genomic_DNA"/>
</dbReference>